<dbReference type="Proteomes" id="UP000006868">
    <property type="component" value="Plasmid pSC2"/>
</dbReference>
<dbReference type="InterPro" id="IPR003029">
    <property type="entry name" value="S1_domain"/>
</dbReference>
<dbReference type="PROSITE" id="PS50126">
    <property type="entry name" value="S1"/>
    <property type="match status" value="1"/>
</dbReference>
<geneLocation type="plasmid" evidence="2 3">
    <name>pSC2</name>
</geneLocation>
<keyword evidence="2" id="KW-0614">Plasmid</keyword>
<reference evidence="2 3" key="1">
    <citation type="journal article" date="2011" name="J. Bacteriol.">
        <title>Complete genome sequence of Paenibacillus polymyxa SC2, a strain of plant growth-promoting Rhizobacterium with broad-spectrum antimicrobial activity.</title>
        <authorList>
            <person name="Ma M."/>
            <person name="Wang C."/>
            <person name="Ding Y."/>
            <person name="Li L."/>
            <person name="Shen D."/>
            <person name="Jiang X."/>
            <person name="Guan D."/>
            <person name="Cao F."/>
            <person name="Chen H."/>
            <person name="Feng R."/>
            <person name="Wang X."/>
            <person name="Ge Y."/>
            <person name="Yao L."/>
            <person name="Bing X."/>
            <person name="Yang X."/>
            <person name="Li J."/>
            <person name="Du B."/>
        </authorList>
    </citation>
    <scope>NUCLEOTIDE SEQUENCE [LARGE SCALE GENOMIC DNA]</scope>
    <source>
        <strain evidence="2 3">SC2</strain>
        <plasmid evidence="3">pSC2</plasmid>
    </source>
</reference>
<dbReference type="KEGG" id="ppm:PPSC2_27490"/>
<organism evidence="2 3">
    <name type="scientific">Paenibacillus polymyxa (strain SC2)</name>
    <name type="common">Bacillus polymyxa</name>
    <dbReference type="NCBI Taxonomy" id="886882"/>
    <lineage>
        <taxon>Bacteria</taxon>
        <taxon>Bacillati</taxon>
        <taxon>Bacillota</taxon>
        <taxon>Bacilli</taxon>
        <taxon>Bacillales</taxon>
        <taxon>Paenibacillaceae</taxon>
        <taxon>Paenibacillus</taxon>
    </lineage>
</organism>
<sequence length="250" mass="28332">MNNFAQYEKAMKENTVLKGLVKVVQFDHELNTDVLILDLDGTKGMIVREDVDMEVNWKSLVGFIGREVSFIVKEIDRDKGVVICSRKDAQEIMKSIITERLTEGEVFSAKIVNILKYAAYVEIEGVTGLLKNVDFADDYTTIAEKLKVGDTVNVKLKKISSNRRLIFEAVEKFRNPTIMEFSMFERDQVVFGIVRNVQPSCVYVCIAPGFDALAPLPLTGEIEEGMKVSFRITQVRADENRVRGKIVRIL</sequence>
<dbReference type="SMART" id="SM00316">
    <property type="entry name" value="S1"/>
    <property type="match status" value="3"/>
</dbReference>
<dbReference type="Gene3D" id="2.40.50.140">
    <property type="entry name" value="Nucleic acid-binding proteins"/>
    <property type="match status" value="1"/>
</dbReference>
<dbReference type="HOGENOM" id="CLU_1029310_0_0_9"/>
<feature type="domain" description="S1 motif" evidence="1">
    <location>
        <begin position="104"/>
        <end position="171"/>
    </location>
</feature>
<gene>
    <name evidence="2" type="ORF">PPSC2_27490</name>
</gene>
<protein>
    <recommendedName>
        <fullName evidence="1">S1 motif domain-containing protein</fullName>
    </recommendedName>
</protein>
<dbReference type="GO" id="GO:0003676">
    <property type="term" value="F:nucleic acid binding"/>
    <property type="evidence" value="ECO:0007669"/>
    <property type="project" value="InterPro"/>
</dbReference>
<dbReference type="EMBL" id="CP002214">
    <property type="protein sequence ID" value="ADO59521.1"/>
    <property type="molecule type" value="Genomic_DNA"/>
</dbReference>
<evidence type="ECO:0000313" key="3">
    <source>
        <dbReference type="Proteomes" id="UP000006868"/>
    </source>
</evidence>
<dbReference type="eggNOG" id="COG0539">
    <property type="taxonomic scope" value="Bacteria"/>
</dbReference>
<dbReference type="RefSeq" id="WP_013385935.1">
    <property type="nucleotide sequence ID" value="NC_014628.2"/>
</dbReference>
<dbReference type="Pfam" id="PF00575">
    <property type="entry name" value="S1"/>
    <property type="match status" value="1"/>
</dbReference>
<dbReference type="OrthoDB" id="2155568at2"/>
<accession>E3EKS0</accession>
<dbReference type="InterPro" id="IPR012340">
    <property type="entry name" value="NA-bd_OB-fold"/>
</dbReference>
<dbReference type="PATRIC" id="fig|886882.15.peg.5818"/>
<evidence type="ECO:0000259" key="1">
    <source>
        <dbReference type="PROSITE" id="PS50126"/>
    </source>
</evidence>
<dbReference type="AlphaFoldDB" id="E3EKS0"/>
<proteinExistence type="predicted"/>
<name>E3EKS0_PAEPS</name>
<evidence type="ECO:0000313" key="2">
    <source>
        <dbReference type="EMBL" id="ADO59521.1"/>
    </source>
</evidence>
<dbReference type="SUPFAM" id="SSF50249">
    <property type="entry name" value="Nucleic acid-binding proteins"/>
    <property type="match status" value="3"/>
</dbReference>